<dbReference type="SUPFAM" id="SSF53254">
    <property type="entry name" value="Phosphoglycerate mutase-like"/>
    <property type="match status" value="1"/>
</dbReference>
<evidence type="ECO:0000313" key="3">
    <source>
        <dbReference type="EMBL" id="MBC3536736.1"/>
    </source>
</evidence>
<dbReference type="Gene3D" id="3.40.50.1240">
    <property type="entry name" value="Phosphoglycerate mutase-like"/>
    <property type="match status" value="1"/>
</dbReference>
<evidence type="ECO:0000256" key="2">
    <source>
        <dbReference type="ARBA" id="ARBA00023235"/>
    </source>
</evidence>
<protein>
    <submittedName>
        <fullName evidence="3">Histidine phosphatase family protein</fullName>
    </submittedName>
</protein>
<gene>
    <name evidence="3" type="ORF">H8J70_05675</name>
</gene>
<dbReference type="InterPro" id="IPR001345">
    <property type="entry name" value="PG/BPGM_mutase_AS"/>
</dbReference>
<dbReference type="InterPro" id="IPR013078">
    <property type="entry name" value="His_Pase_superF_clade-1"/>
</dbReference>
<dbReference type="PIRSF" id="PIRSF000709">
    <property type="entry name" value="6PFK_2-Ptase"/>
    <property type="match status" value="1"/>
</dbReference>
<comment type="caution">
    <text evidence="3">The sequence shown here is derived from an EMBL/GenBank/DDBJ whole genome shotgun (WGS) entry which is preliminary data.</text>
</comment>
<sequence length="191" mass="21568">MKKIWLIRHGESTANAGAATEDHRTIPLSPLGEEQAKAVSLIVPRPDLIITSPYARARQTAAPLCRLYPDVPVEVWPSVHEFVYLSPRTCVGTTSAQRRPRVIAYWRNLNPDYVDAGDAESYRDLVSRITETLSALEKRREHFIVIFTHAQFIRNLLLVRHEPGLAAAAYMHRFLHSPAIKNGQIVEITLP</sequence>
<dbReference type="InterPro" id="IPR050275">
    <property type="entry name" value="PGM_Phosphatase"/>
</dbReference>
<evidence type="ECO:0000313" key="4">
    <source>
        <dbReference type="Proteomes" id="UP000606870"/>
    </source>
</evidence>
<dbReference type="PROSITE" id="PS00175">
    <property type="entry name" value="PG_MUTASE"/>
    <property type="match status" value="1"/>
</dbReference>
<keyword evidence="2" id="KW-0413">Isomerase</keyword>
<keyword evidence="4" id="KW-1185">Reference proteome</keyword>
<reference evidence="3 4" key="1">
    <citation type="submission" date="2020-08" db="EMBL/GenBank/DDBJ databases">
        <authorList>
            <person name="Liu C."/>
            <person name="Sun Q."/>
        </authorList>
    </citation>
    <scope>NUCLEOTIDE SEQUENCE [LARGE SCALE GENOMIC DNA]</scope>
    <source>
        <strain evidence="3 4">NSJ-59</strain>
    </source>
</reference>
<dbReference type="Proteomes" id="UP000606870">
    <property type="component" value="Unassembled WGS sequence"/>
</dbReference>
<dbReference type="PANTHER" id="PTHR48100:SF1">
    <property type="entry name" value="HISTIDINE PHOSPHATASE FAMILY PROTEIN-RELATED"/>
    <property type="match status" value="1"/>
</dbReference>
<dbReference type="SMART" id="SM00855">
    <property type="entry name" value="PGAM"/>
    <property type="match status" value="1"/>
</dbReference>
<dbReference type="PANTHER" id="PTHR48100">
    <property type="entry name" value="BROAD-SPECIFICITY PHOSPHATASE YOR283W-RELATED"/>
    <property type="match status" value="1"/>
</dbReference>
<dbReference type="CDD" id="cd07067">
    <property type="entry name" value="HP_PGM_like"/>
    <property type="match status" value="1"/>
</dbReference>
<accession>A0ABR6VKK3</accession>
<dbReference type="RefSeq" id="WP_186502891.1">
    <property type="nucleotide sequence ID" value="NZ_JACOGK010000013.1"/>
</dbReference>
<evidence type="ECO:0000256" key="1">
    <source>
        <dbReference type="ARBA" id="ARBA00023152"/>
    </source>
</evidence>
<dbReference type="Pfam" id="PF00300">
    <property type="entry name" value="His_Phos_1"/>
    <property type="match status" value="1"/>
</dbReference>
<name>A0ABR6VKK3_9FIRM</name>
<keyword evidence="1" id="KW-0324">Glycolysis</keyword>
<proteinExistence type="predicted"/>
<organism evidence="3 4">
    <name type="scientific">Megasphaera hominis</name>
    <dbReference type="NCBI Taxonomy" id="159836"/>
    <lineage>
        <taxon>Bacteria</taxon>
        <taxon>Bacillati</taxon>
        <taxon>Bacillota</taxon>
        <taxon>Negativicutes</taxon>
        <taxon>Veillonellales</taxon>
        <taxon>Veillonellaceae</taxon>
        <taxon>Megasphaera</taxon>
    </lineage>
</organism>
<dbReference type="InterPro" id="IPR029033">
    <property type="entry name" value="His_PPase_superfam"/>
</dbReference>
<dbReference type="EMBL" id="JACOGK010000013">
    <property type="protein sequence ID" value="MBC3536736.1"/>
    <property type="molecule type" value="Genomic_DNA"/>
</dbReference>